<evidence type="ECO:0000256" key="2">
    <source>
        <dbReference type="ARBA" id="ARBA00005189"/>
    </source>
</evidence>
<evidence type="ECO:0000256" key="5">
    <source>
        <dbReference type="ARBA" id="ARBA00022679"/>
    </source>
</evidence>
<dbReference type="InterPro" id="IPR002123">
    <property type="entry name" value="Plipid/glycerol_acylTrfase"/>
</dbReference>
<dbReference type="SMART" id="SM00563">
    <property type="entry name" value="PlsC"/>
    <property type="match status" value="1"/>
</dbReference>
<dbReference type="CDD" id="cd07991">
    <property type="entry name" value="LPLAT_LPCAT1-like"/>
    <property type="match status" value="1"/>
</dbReference>
<keyword evidence="7 14" id="KW-1133">Transmembrane helix</keyword>
<evidence type="ECO:0000256" key="10">
    <source>
        <dbReference type="ARBA" id="ARBA00023209"/>
    </source>
</evidence>
<sequence>MINLSFEHFFIFASALLFPPVLFIVVTISILATFEKSFGLEEKYIGLLIKFKIFVAVDFIFPYYWCNIPIPQLCNSEWGAAQVKEVRDNEPDDKNIETPKDGELVDVREMSQGCDRGECIIHREATIPLEFGDYEKEVDCRGWATIRDSTEFVKAGIEAIIEDEVTRRFNAEQLATWNMLTRTRVSFYHAANWKLTVLWAFGFIVRYTILFPLRLMSFVVGFMFLLVSTAAIGILPNGDVKKALNAKCMLVCHQVLSKGFTAVVYFHNPENRACSGSICVANHTSPIDVLILGLDNVYALIGQRHTGLLGATQRALSRSSSHIWFERSEARDRALVAAKLKNHVDDPNKLPILIFPEGTCINNTSVMMFKKGCFEADRPIYPIAMKYDPLFGDAFWNSSEQGWCEYLLRMMTSWAIICNVWYLPPMTRNRGETAVEFANRVKREIAVRGGLVDLEWDGGLKRTKVPKRMVANQQKKSGFH</sequence>
<evidence type="ECO:0000259" key="15">
    <source>
        <dbReference type="SMART" id="SM00563"/>
    </source>
</evidence>
<dbReference type="Pfam" id="PF01553">
    <property type="entry name" value="Acyltransferase"/>
    <property type="match status" value="1"/>
</dbReference>
<comment type="similarity">
    <text evidence="3">Belongs to the 1-acyl-sn-glycerol-3-phosphate acyltransferase family.</text>
</comment>
<dbReference type="GO" id="GO:0004366">
    <property type="term" value="F:glycerol-3-phosphate O-acyltransferase activity"/>
    <property type="evidence" value="ECO:0007669"/>
    <property type="project" value="TreeGrafter"/>
</dbReference>
<evidence type="ECO:0000256" key="14">
    <source>
        <dbReference type="SAM" id="Phobius"/>
    </source>
</evidence>
<comment type="pathway">
    <text evidence="2">Lipid metabolism.</text>
</comment>
<keyword evidence="6 14" id="KW-0812">Transmembrane</keyword>
<keyword evidence="8" id="KW-0443">Lipid metabolism</keyword>
<feature type="transmembrane region" description="Helical" evidence="14">
    <location>
        <begin position="215"/>
        <end position="235"/>
    </location>
</feature>
<reference evidence="18" key="1">
    <citation type="submission" date="2017-02" db="UniProtKB">
        <authorList>
            <consortium name="WormBaseParasite"/>
        </authorList>
    </citation>
    <scope>IDENTIFICATION</scope>
</reference>
<feature type="transmembrane region" description="Helical" evidence="14">
    <location>
        <begin position="44"/>
        <end position="65"/>
    </location>
</feature>
<evidence type="ECO:0000313" key="16">
    <source>
        <dbReference type="EMBL" id="VDD94046.1"/>
    </source>
</evidence>
<evidence type="ECO:0000256" key="13">
    <source>
        <dbReference type="ARBA" id="ARBA00025707"/>
    </source>
</evidence>
<dbReference type="GO" id="GO:0005783">
    <property type="term" value="C:endoplasmic reticulum"/>
    <property type="evidence" value="ECO:0007669"/>
    <property type="project" value="TreeGrafter"/>
</dbReference>
<comment type="subcellular location">
    <subcellularLocation>
        <location evidence="1">Membrane</location>
    </subcellularLocation>
</comment>
<gene>
    <name evidence="16" type="ORF">EVEC_LOCUS8797</name>
</gene>
<dbReference type="Proteomes" id="UP000274131">
    <property type="component" value="Unassembled WGS sequence"/>
</dbReference>
<evidence type="ECO:0000256" key="12">
    <source>
        <dbReference type="ARBA" id="ARBA00023315"/>
    </source>
</evidence>
<feature type="transmembrane region" description="Helical" evidence="14">
    <location>
        <begin position="191"/>
        <end position="209"/>
    </location>
</feature>
<evidence type="ECO:0000256" key="9">
    <source>
        <dbReference type="ARBA" id="ARBA00023136"/>
    </source>
</evidence>
<dbReference type="GO" id="GO:0016020">
    <property type="term" value="C:membrane"/>
    <property type="evidence" value="ECO:0007669"/>
    <property type="project" value="UniProtKB-SubCell"/>
</dbReference>
<dbReference type="PANTHER" id="PTHR23063:SF2">
    <property type="entry name" value="GLYCEROL-3-PHOSPHATE ACYLTRANSFERASE 4, ISOFORM D-RELATED"/>
    <property type="match status" value="1"/>
</dbReference>
<dbReference type="WBParaSite" id="EVEC_0000938701-mRNA-1">
    <property type="protein sequence ID" value="EVEC_0000938701-mRNA-1"/>
    <property type="gene ID" value="EVEC_0000938701"/>
</dbReference>
<dbReference type="OrthoDB" id="10051137at2759"/>
<evidence type="ECO:0000256" key="8">
    <source>
        <dbReference type="ARBA" id="ARBA00023098"/>
    </source>
</evidence>
<name>A0A0N4VF75_ENTVE</name>
<evidence type="ECO:0000256" key="4">
    <source>
        <dbReference type="ARBA" id="ARBA00022516"/>
    </source>
</evidence>
<feature type="transmembrane region" description="Helical" evidence="14">
    <location>
        <begin position="9"/>
        <end position="32"/>
    </location>
</feature>
<keyword evidence="12" id="KW-0012">Acyltransferase</keyword>
<evidence type="ECO:0000313" key="18">
    <source>
        <dbReference type="WBParaSite" id="EVEC_0000938701-mRNA-1"/>
    </source>
</evidence>
<keyword evidence="4" id="KW-0444">Lipid biosynthesis</keyword>
<dbReference type="GO" id="GO:0008654">
    <property type="term" value="P:phospholipid biosynthetic process"/>
    <property type="evidence" value="ECO:0007669"/>
    <property type="project" value="UniProtKB-KW"/>
</dbReference>
<protein>
    <submittedName>
        <fullName evidence="18">PlsC domain-containing protein</fullName>
    </submittedName>
</protein>
<proteinExistence type="inferred from homology"/>
<keyword evidence="5" id="KW-0808">Transferase</keyword>
<dbReference type="GO" id="GO:0019432">
    <property type="term" value="P:triglyceride biosynthetic process"/>
    <property type="evidence" value="ECO:0007669"/>
    <property type="project" value="TreeGrafter"/>
</dbReference>
<dbReference type="EMBL" id="UXUI01009615">
    <property type="protein sequence ID" value="VDD94046.1"/>
    <property type="molecule type" value="Genomic_DNA"/>
</dbReference>
<accession>A0A0N4VF75</accession>
<feature type="domain" description="Phospholipid/glycerol acyltransferase" evidence="15">
    <location>
        <begin position="277"/>
        <end position="388"/>
    </location>
</feature>
<keyword evidence="17" id="KW-1185">Reference proteome</keyword>
<evidence type="ECO:0000256" key="6">
    <source>
        <dbReference type="ARBA" id="ARBA00022692"/>
    </source>
</evidence>
<dbReference type="SUPFAM" id="SSF69593">
    <property type="entry name" value="Glycerol-3-phosphate (1)-acyltransferase"/>
    <property type="match status" value="1"/>
</dbReference>
<keyword evidence="11" id="KW-1208">Phospholipid metabolism</keyword>
<evidence type="ECO:0000256" key="7">
    <source>
        <dbReference type="ARBA" id="ARBA00022989"/>
    </source>
</evidence>
<dbReference type="AlphaFoldDB" id="A0A0N4VF75"/>
<comment type="pathway">
    <text evidence="13">Phospholipid metabolism.</text>
</comment>
<keyword evidence="9 14" id="KW-0472">Membrane</keyword>
<evidence type="ECO:0000313" key="17">
    <source>
        <dbReference type="Proteomes" id="UP000274131"/>
    </source>
</evidence>
<evidence type="ECO:0000256" key="1">
    <source>
        <dbReference type="ARBA" id="ARBA00004370"/>
    </source>
</evidence>
<reference evidence="16 17" key="2">
    <citation type="submission" date="2018-10" db="EMBL/GenBank/DDBJ databases">
        <authorList>
            <consortium name="Pathogen Informatics"/>
        </authorList>
    </citation>
    <scope>NUCLEOTIDE SEQUENCE [LARGE SCALE GENOMIC DNA]</scope>
</reference>
<evidence type="ECO:0000256" key="11">
    <source>
        <dbReference type="ARBA" id="ARBA00023264"/>
    </source>
</evidence>
<dbReference type="PANTHER" id="PTHR23063">
    <property type="entry name" value="PHOSPHOLIPID ACYLTRANSFERASE"/>
    <property type="match status" value="1"/>
</dbReference>
<evidence type="ECO:0000256" key="3">
    <source>
        <dbReference type="ARBA" id="ARBA00008655"/>
    </source>
</evidence>
<dbReference type="InterPro" id="IPR045252">
    <property type="entry name" value="LPCAT1-like"/>
</dbReference>
<dbReference type="STRING" id="51028.A0A0N4VF75"/>
<organism evidence="18">
    <name type="scientific">Enterobius vermicularis</name>
    <name type="common">Human pinworm</name>
    <dbReference type="NCBI Taxonomy" id="51028"/>
    <lineage>
        <taxon>Eukaryota</taxon>
        <taxon>Metazoa</taxon>
        <taxon>Ecdysozoa</taxon>
        <taxon>Nematoda</taxon>
        <taxon>Chromadorea</taxon>
        <taxon>Rhabditida</taxon>
        <taxon>Spirurina</taxon>
        <taxon>Oxyuridomorpha</taxon>
        <taxon>Oxyuroidea</taxon>
        <taxon>Oxyuridae</taxon>
        <taxon>Enterobius</taxon>
    </lineage>
</organism>
<keyword evidence="10" id="KW-0594">Phospholipid biosynthesis</keyword>